<gene>
    <name evidence="1" type="ORF">NTEN_LOCUS10261</name>
    <name evidence="2" type="ORF">NTEN_LOCUS12584</name>
</gene>
<organism evidence="1 3">
    <name type="scientific">Nesidiocoris tenuis</name>
    <dbReference type="NCBI Taxonomy" id="355587"/>
    <lineage>
        <taxon>Eukaryota</taxon>
        <taxon>Metazoa</taxon>
        <taxon>Ecdysozoa</taxon>
        <taxon>Arthropoda</taxon>
        <taxon>Hexapoda</taxon>
        <taxon>Insecta</taxon>
        <taxon>Pterygota</taxon>
        <taxon>Neoptera</taxon>
        <taxon>Paraneoptera</taxon>
        <taxon>Hemiptera</taxon>
        <taxon>Heteroptera</taxon>
        <taxon>Panheteroptera</taxon>
        <taxon>Cimicomorpha</taxon>
        <taxon>Miridae</taxon>
        <taxon>Dicyphina</taxon>
        <taxon>Nesidiocoris</taxon>
    </lineage>
</organism>
<proteinExistence type="predicted"/>
<dbReference type="Proteomes" id="UP000479000">
    <property type="component" value="Unassembled WGS sequence"/>
</dbReference>
<dbReference type="EMBL" id="CADCXU010015169">
    <property type="protein sequence ID" value="CAB0004784.1"/>
    <property type="molecule type" value="Genomic_DNA"/>
</dbReference>
<protein>
    <submittedName>
        <fullName evidence="1">Uncharacterized protein</fullName>
    </submittedName>
</protein>
<accession>A0A6H5GLA9</accession>
<evidence type="ECO:0000313" key="2">
    <source>
        <dbReference type="EMBL" id="CAB0007272.1"/>
    </source>
</evidence>
<evidence type="ECO:0000313" key="3">
    <source>
        <dbReference type="Proteomes" id="UP000479000"/>
    </source>
</evidence>
<dbReference type="EMBL" id="CADCXU010018924">
    <property type="protein sequence ID" value="CAB0007272.1"/>
    <property type="molecule type" value="Genomic_DNA"/>
</dbReference>
<name>A0A6H5GLA9_9HEMI</name>
<evidence type="ECO:0000313" key="1">
    <source>
        <dbReference type="EMBL" id="CAB0004784.1"/>
    </source>
</evidence>
<reference evidence="1 3" key="1">
    <citation type="submission" date="2020-02" db="EMBL/GenBank/DDBJ databases">
        <authorList>
            <person name="Ferguson B K."/>
        </authorList>
    </citation>
    <scope>NUCLEOTIDE SEQUENCE [LARGE SCALE GENOMIC DNA]</scope>
</reference>
<keyword evidence="3" id="KW-1185">Reference proteome</keyword>
<sequence length="67" mass="7312">MRYRLRECPRPRQLSRFIVISKRAHTVPSAEFVGLAMGKPEFGQSETRVLEGASASHGVGATGSVLK</sequence>
<dbReference type="AlphaFoldDB" id="A0A6H5GLA9"/>
<feature type="non-terminal residue" evidence="1">
    <location>
        <position position="67"/>
    </location>
</feature>